<keyword evidence="8" id="KW-1185">Reference proteome</keyword>
<reference evidence="8" key="1">
    <citation type="submission" date="2017-01" db="EMBL/GenBank/DDBJ databases">
        <authorList>
            <person name="Varghese N."/>
            <person name="Submissions S."/>
        </authorList>
    </citation>
    <scope>NUCLEOTIDE SEQUENCE [LARGE SCALE GENOMIC DNA]</scope>
    <source>
        <strain evidence="8">DSM 21768</strain>
    </source>
</reference>
<keyword evidence="4 5" id="KW-0472">Membrane</keyword>
<evidence type="ECO:0000256" key="4">
    <source>
        <dbReference type="ARBA" id="ARBA00023136"/>
    </source>
</evidence>
<proteinExistence type="predicted"/>
<gene>
    <name evidence="7" type="ORF">SAMN02745664_10156</name>
</gene>
<dbReference type="RefSeq" id="WP_076554187.1">
    <property type="nucleotide sequence ID" value="NZ_FTNU01000001.1"/>
</dbReference>
<evidence type="ECO:0000313" key="7">
    <source>
        <dbReference type="EMBL" id="SIR71833.1"/>
    </source>
</evidence>
<dbReference type="EMBL" id="FTNU01000001">
    <property type="protein sequence ID" value="SIR71833.1"/>
    <property type="molecule type" value="Genomic_DNA"/>
</dbReference>
<evidence type="ECO:0000256" key="3">
    <source>
        <dbReference type="ARBA" id="ARBA00022989"/>
    </source>
</evidence>
<keyword evidence="3 5" id="KW-1133">Transmembrane helix</keyword>
<evidence type="ECO:0000259" key="6">
    <source>
        <dbReference type="Pfam" id="PF05154"/>
    </source>
</evidence>
<dbReference type="AlphaFoldDB" id="A0A1N7D7L6"/>
<keyword evidence="2 5" id="KW-0812">Transmembrane</keyword>
<organism evidence="7 8">
    <name type="scientific">Moraxella cuniculi DSM 21768</name>
    <dbReference type="NCBI Taxonomy" id="1122245"/>
    <lineage>
        <taxon>Bacteria</taxon>
        <taxon>Pseudomonadati</taxon>
        <taxon>Pseudomonadota</taxon>
        <taxon>Gammaproteobacteria</taxon>
        <taxon>Moraxellales</taxon>
        <taxon>Moraxellaceae</taxon>
        <taxon>Moraxella</taxon>
    </lineage>
</organism>
<evidence type="ECO:0000256" key="5">
    <source>
        <dbReference type="SAM" id="Phobius"/>
    </source>
</evidence>
<dbReference type="Pfam" id="PF05154">
    <property type="entry name" value="TM2"/>
    <property type="match status" value="1"/>
</dbReference>
<evidence type="ECO:0000313" key="8">
    <source>
        <dbReference type="Proteomes" id="UP000187495"/>
    </source>
</evidence>
<feature type="transmembrane region" description="Helical" evidence="5">
    <location>
        <begin position="95"/>
        <end position="122"/>
    </location>
</feature>
<feature type="domain" description="TM2" evidence="6">
    <location>
        <begin position="68"/>
        <end position="111"/>
    </location>
</feature>
<sequence>MKGKILGYDKLSQTGIIVAENGVRYNFAKADWCSPTEPMTNANVDFELMNDYAVRIYHIKSSSFNLDKKWIATLLAFFFGSVGAHKFYLGYAKQGIIMLVAFIFGFILLGIPSLIIFIISFIEAILYLSKDEELFDETYVANERPWF</sequence>
<evidence type="ECO:0000256" key="2">
    <source>
        <dbReference type="ARBA" id="ARBA00022692"/>
    </source>
</evidence>
<dbReference type="STRING" id="34061.B0189_00575"/>
<dbReference type="GO" id="GO:0016020">
    <property type="term" value="C:membrane"/>
    <property type="evidence" value="ECO:0007669"/>
    <property type="project" value="UniProtKB-SubCell"/>
</dbReference>
<accession>A0A1N7D7L6</accession>
<evidence type="ECO:0000256" key="1">
    <source>
        <dbReference type="ARBA" id="ARBA00004141"/>
    </source>
</evidence>
<protein>
    <submittedName>
        <fullName evidence="7">TM2 domain-containing membrane protein YozV</fullName>
    </submittedName>
</protein>
<feature type="transmembrane region" description="Helical" evidence="5">
    <location>
        <begin position="70"/>
        <end position="89"/>
    </location>
</feature>
<dbReference type="InterPro" id="IPR007829">
    <property type="entry name" value="TM2"/>
</dbReference>
<name>A0A1N7D7L6_9GAMM</name>
<comment type="subcellular location">
    <subcellularLocation>
        <location evidence="1">Membrane</location>
        <topology evidence="1">Multi-pass membrane protein</topology>
    </subcellularLocation>
</comment>
<dbReference type="Proteomes" id="UP000187495">
    <property type="component" value="Unassembled WGS sequence"/>
</dbReference>